<accession>I3SXD1</accession>
<name>I3SXD1_LOTJA</name>
<dbReference type="EMBL" id="BT145129">
    <property type="protein sequence ID" value="AFK44923.1"/>
    <property type="molecule type" value="mRNA"/>
</dbReference>
<evidence type="ECO:0000313" key="2">
    <source>
        <dbReference type="EMBL" id="AFK44923.1"/>
    </source>
</evidence>
<reference evidence="2" key="1">
    <citation type="submission" date="2012-05" db="EMBL/GenBank/DDBJ databases">
        <authorList>
            <person name="Krishnakumar V."/>
            <person name="Cheung F."/>
            <person name="Xiao Y."/>
            <person name="Chan A."/>
            <person name="Moskal W.A."/>
            <person name="Town C.D."/>
        </authorList>
    </citation>
    <scope>NUCLEOTIDE SEQUENCE</scope>
</reference>
<organism evidence="2">
    <name type="scientific">Lotus japonicus</name>
    <name type="common">Lotus corniculatus var. japonicus</name>
    <dbReference type="NCBI Taxonomy" id="34305"/>
    <lineage>
        <taxon>Eukaryota</taxon>
        <taxon>Viridiplantae</taxon>
        <taxon>Streptophyta</taxon>
        <taxon>Embryophyta</taxon>
        <taxon>Tracheophyta</taxon>
        <taxon>Spermatophyta</taxon>
        <taxon>Magnoliopsida</taxon>
        <taxon>eudicotyledons</taxon>
        <taxon>Gunneridae</taxon>
        <taxon>Pentapetalae</taxon>
        <taxon>rosids</taxon>
        <taxon>fabids</taxon>
        <taxon>Fabales</taxon>
        <taxon>Fabaceae</taxon>
        <taxon>Papilionoideae</taxon>
        <taxon>50 kb inversion clade</taxon>
        <taxon>NPAAA clade</taxon>
        <taxon>Hologalegina</taxon>
        <taxon>robinioid clade</taxon>
        <taxon>Loteae</taxon>
        <taxon>Lotus</taxon>
    </lineage>
</organism>
<feature type="compositionally biased region" description="Basic and acidic residues" evidence="1">
    <location>
        <begin position="16"/>
        <end position="26"/>
    </location>
</feature>
<proteinExistence type="evidence at transcript level"/>
<feature type="region of interest" description="Disordered" evidence="1">
    <location>
        <begin position="1"/>
        <end position="26"/>
    </location>
</feature>
<evidence type="ECO:0000256" key="1">
    <source>
        <dbReference type="SAM" id="MobiDB-lite"/>
    </source>
</evidence>
<feature type="compositionally biased region" description="Polar residues" evidence="1">
    <location>
        <begin position="1"/>
        <end position="13"/>
    </location>
</feature>
<dbReference type="AlphaFoldDB" id="I3SXD1"/>
<protein>
    <submittedName>
        <fullName evidence="2">Uncharacterized protein</fullName>
    </submittedName>
</protein>
<sequence>MAPPSCSATTSVLPSRVEKMEKRGDEGNKKERLFFIASRIVRDAIVCFFGTEDDGLILMLN</sequence>